<gene>
    <name evidence="2" type="ORF">ABNW52_09130</name>
</gene>
<organism evidence="2 3">
    <name type="scientific">Vogesella oryzagri</name>
    <dbReference type="NCBI Taxonomy" id="3160864"/>
    <lineage>
        <taxon>Bacteria</taxon>
        <taxon>Pseudomonadati</taxon>
        <taxon>Pseudomonadota</taxon>
        <taxon>Betaproteobacteria</taxon>
        <taxon>Neisseriales</taxon>
        <taxon>Chromobacteriaceae</taxon>
        <taxon>Vogesella</taxon>
    </lineage>
</organism>
<dbReference type="RefSeq" id="WP_349586678.1">
    <property type="nucleotide sequence ID" value="NZ_JBEFLD010000004.1"/>
</dbReference>
<proteinExistence type="predicted"/>
<dbReference type="Proteomes" id="UP001433638">
    <property type="component" value="Unassembled WGS sequence"/>
</dbReference>
<protein>
    <submittedName>
        <fullName evidence="2">Uncharacterized protein</fullName>
    </submittedName>
</protein>
<accession>A0ABV1M3H0</accession>
<keyword evidence="1" id="KW-0472">Membrane</keyword>
<dbReference type="EMBL" id="JBEFLD010000004">
    <property type="protein sequence ID" value="MEQ6290776.1"/>
    <property type="molecule type" value="Genomic_DNA"/>
</dbReference>
<evidence type="ECO:0000256" key="1">
    <source>
        <dbReference type="SAM" id="Phobius"/>
    </source>
</evidence>
<keyword evidence="1" id="KW-0812">Transmembrane</keyword>
<name>A0ABV1M3H0_9NEIS</name>
<keyword evidence="1" id="KW-1133">Transmembrane helix</keyword>
<keyword evidence="3" id="KW-1185">Reference proteome</keyword>
<reference evidence="2" key="1">
    <citation type="submission" date="2024-06" db="EMBL/GenBank/DDBJ databases">
        <title>Genome sequence of Vogesella sp. MAHUQ-64.</title>
        <authorList>
            <person name="Huq M.A."/>
        </authorList>
    </citation>
    <scope>NUCLEOTIDE SEQUENCE</scope>
    <source>
        <strain evidence="2">MAHUQ-64</strain>
    </source>
</reference>
<evidence type="ECO:0000313" key="2">
    <source>
        <dbReference type="EMBL" id="MEQ6290776.1"/>
    </source>
</evidence>
<comment type="caution">
    <text evidence="2">The sequence shown here is derived from an EMBL/GenBank/DDBJ whole genome shotgun (WGS) entry which is preliminary data.</text>
</comment>
<sequence length="101" mass="10647">MPLVLAIFAPLLEWVAKFFADKSMAYALAAFMATAMLAYIGAIAAIVAMIGNTVPASIADVLNAVLPSQWAAQLATIGSIQATAALQRTWEKTITTFAQSQ</sequence>
<evidence type="ECO:0000313" key="3">
    <source>
        <dbReference type="Proteomes" id="UP001433638"/>
    </source>
</evidence>
<feature type="transmembrane region" description="Helical" evidence="1">
    <location>
        <begin position="30"/>
        <end position="50"/>
    </location>
</feature>